<accession>A0A8X6NR05</accession>
<name>A0A8X6NR05_NEPPI</name>
<evidence type="ECO:0000313" key="2">
    <source>
        <dbReference type="Proteomes" id="UP000887013"/>
    </source>
</evidence>
<proteinExistence type="predicted"/>
<evidence type="ECO:0000313" key="1">
    <source>
        <dbReference type="EMBL" id="GFT26608.1"/>
    </source>
</evidence>
<protein>
    <submittedName>
        <fullName evidence="1">Uncharacterized protein</fullName>
    </submittedName>
</protein>
<reference evidence="1" key="1">
    <citation type="submission" date="2020-08" db="EMBL/GenBank/DDBJ databases">
        <title>Multicomponent nature underlies the extraordinary mechanical properties of spider dragline silk.</title>
        <authorList>
            <person name="Kono N."/>
            <person name="Nakamura H."/>
            <person name="Mori M."/>
            <person name="Yoshida Y."/>
            <person name="Ohtoshi R."/>
            <person name="Malay A.D."/>
            <person name="Moran D.A.P."/>
            <person name="Tomita M."/>
            <person name="Numata K."/>
            <person name="Arakawa K."/>
        </authorList>
    </citation>
    <scope>NUCLEOTIDE SEQUENCE</scope>
</reference>
<organism evidence="1 2">
    <name type="scientific">Nephila pilipes</name>
    <name type="common">Giant wood spider</name>
    <name type="synonym">Nephila maculata</name>
    <dbReference type="NCBI Taxonomy" id="299642"/>
    <lineage>
        <taxon>Eukaryota</taxon>
        <taxon>Metazoa</taxon>
        <taxon>Ecdysozoa</taxon>
        <taxon>Arthropoda</taxon>
        <taxon>Chelicerata</taxon>
        <taxon>Arachnida</taxon>
        <taxon>Araneae</taxon>
        <taxon>Araneomorphae</taxon>
        <taxon>Entelegynae</taxon>
        <taxon>Araneoidea</taxon>
        <taxon>Nephilidae</taxon>
        <taxon>Nephila</taxon>
    </lineage>
</organism>
<comment type="caution">
    <text evidence="1">The sequence shown here is derived from an EMBL/GenBank/DDBJ whole genome shotgun (WGS) entry which is preliminary data.</text>
</comment>
<gene>
    <name evidence="1" type="ORF">NPIL_463261</name>
</gene>
<dbReference type="AlphaFoldDB" id="A0A8X6NR05"/>
<keyword evidence="2" id="KW-1185">Reference proteome</keyword>
<sequence length="76" mass="8249">MARPLPLSKDLANRLWKSCLLSAARFTAAFAFSLLLSRLFRCLTSIEERVIGATIPGARGRPSVCSGLAPWAEMIA</sequence>
<dbReference type="Proteomes" id="UP000887013">
    <property type="component" value="Unassembled WGS sequence"/>
</dbReference>
<dbReference type="EMBL" id="BMAW01106898">
    <property type="protein sequence ID" value="GFT26608.1"/>
    <property type="molecule type" value="Genomic_DNA"/>
</dbReference>